<dbReference type="Proteomes" id="UP000006051">
    <property type="component" value="Chromosome"/>
</dbReference>
<feature type="domain" description="CAAX prenyl protease 2/Lysostaphin resistance protein A-like" evidence="2">
    <location>
        <begin position="72"/>
        <end position="181"/>
    </location>
</feature>
<dbReference type="GO" id="GO:0080120">
    <property type="term" value="P:CAAX-box protein maturation"/>
    <property type="evidence" value="ECO:0007669"/>
    <property type="project" value="UniProtKB-ARBA"/>
</dbReference>
<keyword evidence="1" id="KW-0472">Membrane</keyword>
<accession>I4A0V4</accession>
<keyword evidence="3" id="KW-0645">Protease</keyword>
<sequence>MKKIFFEIVEFIKNPTDQRIDNYSLVKNFRYLFIIFLIDILINLVFYMPLILLLDKVESMVMEPRIIYSQNTFWVKLFLYSVLAPLSEEIIFRSWLKYRKFYHFFISRDKWDRIFKYLVYFSTLSFGLVHISNYENSSTLFYILAPLIVSTQIFGGFLIAFIRVRFNFISGILLHSLWNFFALIIVCVPFLKNDDFIKNEKDYNLKIKEISFNHDGNQLFKIDSSKQKIHSIHISEYSYNHILDSLFNHNRHKNDILIDLNFESKNGIDKNSLKKVLLEYDEFID</sequence>
<evidence type="ECO:0000313" key="3">
    <source>
        <dbReference type="EMBL" id="AFL97588.1"/>
    </source>
</evidence>
<feature type="transmembrane region" description="Helical" evidence="1">
    <location>
        <begin position="29"/>
        <end position="53"/>
    </location>
</feature>
<evidence type="ECO:0000313" key="4">
    <source>
        <dbReference type="Proteomes" id="UP000006051"/>
    </source>
</evidence>
<protein>
    <submittedName>
        <fullName evidence="3">Putative metal-dependent membrane protease</fullName>
    </submittedName>
</protein>
<keyword evidence="1" id="KW-0812">Transmembrane</keyword>
<keyword evidence="3" id="KW-0378">Hydrolase</keyword>
<keyword evidence="1" id="KW-1133">Transmembrane helix</keyword>
<feature type="transmembrane region" description="Helical" evidence="1">
    <location>
        <begin position="117"/>
        <end position="134"/>
    </location>
</feature>
<feature type="transmembrane region" description="Helical" evidence="1">
    <location>
        <begin position="168"/>
        <end position="191"/>
    </location>
</feature>
<keyword evidence="4" id="KW-1185">Reference proteome</keyword>
<organism evidence="3 4">
    <name type="scientific">Ornithobacterium rhinotracheale (strain ATCC 51463 / DSM 15997 / CCUG 23171 / CIP 104009 / LMG 9086)</name>
    <dbReference type="NCBI Taxonomy" id="867902"/>
    <lineage>
        <taxon>Bacteria</taxon>
        <taxon>Pseudomonadati</taxon>
        <taxon>Bacteroidota</taxon>
        <taxon>Flavobacteriia</taxon>
        <taxon>Flavobacteriales</taxon>
        <taxon>Weeksellaceae</taxon>
        <taxon>Ornithobacterium</taxon>
    </lineage>
</organism>
<proteinExistence type="predicted"/>
<dbReference type="Pfam" id="PF02517">
    <property type="entry name" value="Rce1-like"/>
    <property type="match status" value="1"/>
</dbReference>
<dbReference type="STRING" id="867902.Ornrh_1415"/>
<gene>
    <name evidence="3" type="ordered locus">Ornrh_1415</name>
</gene>
<name>I4A0V4_ORNRL</name>
<feature type="transmembrane region" description="Helical" evidence="1">
    <location>
        <begin position="73"/>
        <end position="96"/>
    </location>
</feature>
<dbReference type="GeneID" id="97258067"/>
<dbReference type="InterPro" id="IPR003675">
    <property type="entry name" value="Rce1/LyrA-like_dom"/>
</dbReference>
<dbReference type="GO" id="GO:0006508">
    <property type="term" value="P:proteolysis"/>
    <property type="evidence" value="ECO:0007669"/>
    <property type="project" value="UniProtKB-KW"/>
</dbReference>
<dbReference type="eggNOG" id="COG1266">
    <property type="taxonomic scope" value="Bacteria"/>
</dbReference>
<dbReference type="KEGG" id="orh:Ornrh_1415"/>
<evidence type="ECO:0000256" key="1">
    <source>
        <dbReference type="SAM" id="Phobius"/>
    </source>
</evidence>
<dbReference type="RefSeq" id="WP_014791150.1">
    <property type="nucleotide sequence ID" value="NC_018016.1"/>
</dbReference>
<dbReference type="GO" id="GO:0004175">
    <property type="term" value="F:endopeptidase activity"/>
    <property type="evidence" value="ECO:0007669"/>
    <property type="project" value="UniProtKB-ARBA"/>
</dbReference>
<evidence type="ECO:0000259" key="2">
    <source>
        <dbReference type="Pfam" id="PF02517"/>
    </source>
</evidence>
<dbReference type="EMBL" id="CP003283">
    <property type="protein sequence ID" value="AFL97588.1"/>
    <property type="molecule type" value="Genomic_DNA"/>
</dbReference>
<feature type="transmembrane region" description="Helical" evidence="1">
    <location>
        <begin position="140"/>
        <end position="161"/>
    </location>
</feature>
<dbReference type="HOGENOM" id="CLU_976051_0_0_10"/>
<dbReference type="GeneID" id="71568793"/>
<dbReference type="AlphaFoldDB" id="I4A0V4"/>
<reference evidence="3 4" key="1">
    <citation type="submission" date="2012-06" db="EMBL/GenBank/DDBJ databases">
        <title>The complete genome of Ornithobacterium rhinotracheale DSM 15997.</title>
        <authorList>
            <consortium name="US DOE Joint Genome Institute (JGI-PGF)"/>
            <person name="Lucas S."/>
            <person name="Copeland A."/>
            <person name="Lapidus A."/>
            <person name="Goodwin L."/>
            <person name="Pitluck S."/>
            <person name="Peters L."/>
            <person name="Mikhailova N."/>
            <person name="Teshima H."/>
            <person name="Kyrpides N."/>
            <person name="Mavromatis K."/>
            <person name="Pagani I."/>
            <person name="Ivanova N."/>
            <person name="Ovchinnikova G."/>
            <person name="Zeytun A."/>
            <person name="Detter J.C."/>
            <person name="Han C."/>
            <person name="Land M."/>
            <person name="Hauser L."/>
            <person name="Markowitz V."/>
            <person name="Cheng J.-F."/>
            <person name="Hugenholtz P."/>
            <person name="Woyke T."/>
            <person name="Wu D."/>
            <person name="Lang E."/>
            <person name="Kopitz M."/>
            <person name="Brambilla E."/>
            <person name="Klenk H.-P."/>
            <person name="Eisen J.A."/>
        </authorList>
    </citation>
    <scope>NUCLEOTIDE SEQUENCE [LARGE SCALE GENOMIC DNA]</scope>
    <source>
        <strain evidence="4">ATCC 51463 / DSM 15997 / CCUG 23171 / LMG 9086</strain>
    </source>
</reference>